<feature type="compositionally biased region" description="Polar residues" evidence="1">
    <location>
        <begin position="39"/>
        <end position="48"/>
    </location>
</feature>
<evidence type="ECO:0000313" key="2">
    <source>
        <dbReference type="EMBL" id="AGA25737.1"/>
    </source>
</evidence>
<name>L0D915_SINAD</name>
<organism evidence="2 3">
    <name type="scientific">Singulisphaera acidiphila (strain ATCC BAA-1392 / DSM 18658 / VKM B-2454 / MOB10)</name>
    <dbReference type="NCBI Taxonomy" id="886293"/>
    <lineage>
        <taxon>Bacteria</taxon>
        <taxon>Pseudomonadati</taxon>
        <taxon>Planctomycetota</taxon>
        <taxon>Planctomycetia</taxon>
        <taxon>Isosphaerales</taxon>
        <taxon>Isosphaeraceae</taxon>
        <taxon>Singulisphaera</taxon>
    </lineage>
</organism>
<feature type="region of interest" description="Disordered" evidence="1">
    <location>
        <begin position="1"/>
        <end position="48"/>
    </location>
</feature>
<sequence length="48" mass="5322">MPSVVEPMTPPDYARQGAGDARGTPRILKRSRLAVTRYNHGTTKLQAR</sequence>
<protein>
    <submittedName>
        <fullName evidence="2">Uncharacterized protein</fullName>
    </submittedName>
</protein>
<dbReference type="RefSeq" id="WP_015244911.1">
    <property type="nucleotide sequence ID" value="NC_019892.1"/>
</dbReference>
<gene>
    <name evidence="2" type="ordered locus">Sinac_1352</name>
</gene>
<dbReference type="HOGENOM" id="CLU_3157814_0_0_0"/>
<dbReference type="Proteomes" id="UP000010798">
    <property type="component" value="Chromosome"/>
</dbReference>
<accession>L0D915</accession>
<reference evidence="2 3" key="1">
    <citation type="submission" date="2012-02" db="EMBL/GenBank/DDBJ databases">
        <title>Complete sequence of chromosome of Singulisphaera acidiphila DSM 18658.</title>
        <authorList>
            <consortium name="US DOE Joint Genome Institute (JGI-PGF)"/>
            <person name="Lucas S."/>
            <person name="Copeland A."/>
            <person name="Lapidus A."/>
            <person name="Glavina del Rio T."/>
            <person name="Dalin E."/>
            <person name="Tice H."/>
            <person name="Bruce D."/>
            <person name="Goodwin L."/>
            <person name="Pitluck S."/>
            <person name="Peters L."/>
            <person name="Ovchinnikova G."/>
            <person name="Chertkov O."/>
            <person name="Kyrpides N."/>
            <person name="Mavromatis K."/>
            <person name="Ivanova N."/>
            <person name="Brettin T."/>
            <person name="Detter J.C."/>
            <person name="Han C."/>
            <person name="Larimer F."/>
            <person name="Land M."/>
            <person name="Hauser L."/>
            <person name="Markowitz V."/>
            <person name="Cheng J.-F."/>
            <person name="Hugenholtz P."/>
            <person name="Woyke T."/>
            <person name="Wu D."/>
            <person name="Tindall B."/>
            <person name="Pomrenke H."/>
            <person name="Brambilla E."/>
            <person name="Klenk H.-P."/>
            <person name="Eisen J.A."/>
        </authorList>
    </citation>
    <scope>NUCLEOTIDE SEQUENCE [LARGE SCALE GENOMIC DNA]</scope>
    <source>
        <strain evidence="3">ATCC BAA-1392 / DSM 18658 / VKM B-2454 / MOB10</strain>
    </source>
</reference>
<evidence type="ECO:0000313" key="3">
    <source>
        <dbReference type="Proteomes" id="UP000010798"/>
    </source>
</evidence>
<dbReference type="AlphaFoldDB" id="L0D915"/>
<proteinExistence type="predicted"/>
<dbReference type="EMBL" id="CP003364">
    <property type="protein sequence ID" value="AGA25737.1"/>
    <property type="molecule type" value="Genomic_DNA"/>
</dbReference>
<evidence type="ECO:0000256" key="1">
    <source>
        <dbReference type="SAM" id="MobiDB-lite"/>
    </source>
</evidence>
<keyword evidence="3" id="KW-1185">Reference proteome</keyword>
<dbReference type="KEGG" id="saci:Sinac_1352"/>